<evidence type="ECO:0000256" key="10">
    <source>
        <dbReference type="ARBA" id="ARBA00023224"/>
    </source>
</evidence>
<dbReference type="Pfam" id="PF05296">
    <property type="entry name" value="TAS2R"/>
    <property type="match status" value="1"/>
</dbReference>
<evidence type="ECO:0000256" key="3">
    <source>
        <dbReference type="ARBA" id="ARBA00022480"/>
    </source>
</evidence>
<evidence type="ECO:0000256" key="13">
    <source>
        <dbReference type="SAM" id="Phobius"/>
    </source>
</evidence>
<dbReference type="GO" id="GO:0004930">
    <property type="term" value="F:G protein-coupled receptor activity"/>
    <property type="evidence" value="ECO:0007669"/>
    <property type="project" value="UniProtKB-KW"/>
</dbReference>
<dbReference type="PANTHER" id="PTHR11394:SF137">
    <property type="entry name" value="C-X-C CHEMOKINE RECEPTOR TYPE 3 ISOFORM X1-RELATED"/>
    <property type="match status" value="1"/>
</dbReference>
<evidence type="ECO:0000256" key="6">
    <source>
        <dbReference type="ARBA" id="ARBA00022989"/>
    </source>
</evidence>
<dbReference type="Proteomes" id="UP000694397">
    <property type="component" value="Chromosome 12"/>
</dbReference>
<comment type="subcellular location">
    <subcellularLocation>
        <location evidence="1 12">Membrane</location>
        <topology evidence="1 12">Multi-pass membrane protein</topology>
    </subcellularLocation>
</comment>
<evidence type="ECO:0000256" key="9">
    <source>
        <dbReference type="ARBA" id="ARBA00023170"/>
    </source>
</evidence>
<evidence type="ECO:0000256" key="5">
    <source>
        <dbReference type="ARBA" id="ARBA00022692"/>
    </source>
</evidence>
<keyword evidence="9 12" id="KW-0675">Receptor</keyword>
<keyword evidence="6 13" id="KW-1133">Transmembrane helix</keyword>
<keyword evidence="7 12" id="KW-0297">G-protein coupled receptor</keyword>
<name>A0A8C9SYB2_SCLFO</name>
<keyword evidence="3 12" id="KW-0919">Taste</keyword>
<evidence type="ECO:0000256" key="12">
    <source>
        <dbReference type="RuleBase" id="RU004424"/>
    </source>
</evidence>
<feature type="transmembrane region" description="Helical" evidence="13">
    <location>
        <begin position="281"/>
        <end position="300"/>
    </location>
</feature>
<reference evidence="14 15" key="1">
    <citation type="submission" date="2019-04" db="EMBL/GenBank/DDBJ databases">
        <authorList>
            <consortium name="Wellcome Sanger Institute Data Sharing"/>
        </authorList>
    </citation>
    <scope>NUCLEOTIDE SEQUENCE [LARGE SCALE GENOMIC DNA]</scope>
</reference>
<evidence type="ECO:0000313" key="15">
    <source>
        <dbReference type="Proteomes" id="UP000694397"/>
    </source>
</evidence>
<keyword evidence="8 12" id="KW-0472">Membrane</keyword>
<evidence type="ECO:0000256" key="7">
    <source>
        <dbReference type="ARBA" id="ARBA00023040"/>
    </source>
</evidence>
<dbReference type="Ensembl" id="ENSSFOT00015076137.1">
    <property type="protein sequence ID" value="ENSSFOP00015043922.1"/>
    <property type="gene ID" value="ENSSFOG00015027984.1"/>
</dbReference>
<evidence type="ECO:0000256" key="4">
    <source>
        <dbReference type="ARBA" id="ARBA00022606"/>
    </source>
</evidence>
<dbReference type="GeneTree" id="ENSGT00970000197603"/>
<feature type="transmembrane region" description="Helical" evidence="13">
    <location>
        <begin position="201"/>
        <end position="223"/>
    </location>
</feature>
<keyword evidence="10 12" id="KW-0807">Transducer</keyword>
<dbReference type="AlphaFoldDB" id="A0A8C9SYB2"/>
<evidence type="ECO:0000256" key="8">
    <source>
        <dbReference type="ARBA" id="ARBA00023136"/>
    </source>
</evidence>
<dbReference type="GO" id="GO:0016020">
    <property type="term" value="C:membrane"/>
    <property type="evidence" value="ECO:0007669"/>
    <property type="project" value="UniProtKB-SubCell"/>
</dbReference>
<feature type="transmembrane region" description="Helical" evidence="13">
    <location>
        <begin position="44"/>
        <end position="70"/>
    </location>
</feature>
<feature type="transmembrane region" description="Helical" evidence="13">
    <location>
        <begin position="144"/>
        <end position="163"/>
    </location>
</feature>
<proteinExistence type="inferred from homology"/>
<sequence length="322" mass="36990">MLSYVVLTVFSWSSTLVYLCRHMKRTRTSSSSFSSAALRRQLRVTMMGIIQAGLSVFFLIFTVLYGYYLFQNDQNFFLIESSHLLLSISTTVNLGLGQSLFRKRAADLFYKVRQTVGKLSIFYYTRIVPPRQAFFVWIKRKIKTIVYCGLILNTVFILVLSTANLPRMIHDMMNSFTENSLNTTNGLEVNPAVSWILQVSGGLYICFFSVTMALSWGATLVYLCRHMKRMQLSGSQSSSSRLRSQTRVTIMGIIQTALSFFFLFIAFLHWCYLYKYDRNNYVTVTMCSFFSTSTTVNLGLGQSVFRKRVANLFSKVFPSVRK</sequence>
<feature type="transmembrane region" description="Helical" evidence="13">
    <location>
        <begin position="248"/>
        <end position="269"/>
    </location>
</feature>
<accession>A0A8C9SYB2</accession>
<keyword evidence="5 12" id="KW-0812">Transmembrane</keyword>
<dbReference type="InterPro" id="IPR007960">
    <property type="entry name" value="TAS2R"/>
</dbReference>
<comment type="similarity">
    <text evidence="2 11">Belongs to the G-protein coupled receptor T2R family.</text>
</comment>
<reference evidence="14" key="3">
    <citation type="submission" date="2025-09" db="UniProtKB">
        <authorList>
            <consortium name="Ensembl"/>
        </authorList>
    </citation>
    <scope>IDENTIFICATION</scope>
</reference>
<dbReference type="GO" id="GO:0033038">
    <property type="term" value="F:bitter taste receptor activity"/>
    <property type="evidence" value="ECO:0007669"/>
    <property type="project" value="InterPro"/>
</dbReference>
<evidence type="ECO:0000313" key="14">
    <source>
        <dbReference type="Ensembl" id="ENSSFOP00015043922.1"/>
    </source>
</evidence>
<dbReference type="SUPFAM" id="SSF81321">
    <property type="entry name" value="Family A G protein-coupled receptor-like"/>
    <property type="match status" value="1"/>
</dbReference>
<dbReference type="PANTHER" id="PTHR11394">
    <property type="entry name" value="TASTE RECEPTOR TYPE 2"/>
    <property type="match status" value="1"/>
</dbReference>
<keyword evidence="15" id="KW-1185">Reference proteome</keyword>
<organism evidence="14 15">
    <name type="scientific">Scleropages formosus</name>
    <name type="common">Asian bonytongue</name>
    <name type="synonym">Osteoglossum formosum</name>
    <dbReference type="NCBI Taxonomy" id="113540"/>
    <lineage>
        <taxon>Eukaryota</taxon>
        <taxon>Metazoa</taxon>
        <taxon>Chordata</taxon>
        <taxon>Craniata</taxon>
        <taxon>Vertebrata</taxon>
        <taxon>Euteleostomi</taxon>
        <taxon>Actinopterygii</taxon>
        <taxon>Neopterygii</taxon>
        <taxon>Teleostei</taxon>
        <taxon>Osteoglossocephala</taxon>
        <taxon>Osteoglossomorpha</taxon>
        <taxon>Osteoglossiformes</taxon>
        <taxon>Osteoglossidae</taxon>
        <taxon>Scleropages</taxon>
    </lineage>
</organism>
<evidence type="ECO:0000256" key="2">
    <source>
        <dbReference type="ARBA" id="ARBA00007376"/>
    </source>
</evidence>
<protein>
    <recommendedName>
        <fullName evidence="12">Taste receptor type 2</fullName>
    </recommendedName>
</protein>
<feature type="transmembrane region" description="Helical" evidence="13">
    <location>
        <begin position="76"/>
        <end position="96"/>
    </location>
</feature>
<feature type="transmembrane region" description="Helical" evidence="13">
    <location>
        <begin position="6"/>
        <end position="23"/>
    </location>
</feature>
<evidence type="ECO:0000256" key="1">
    <source>
        <dbReference type="ARBA" id="ARBA00004141"/>
    </source>
</evidence>
<reference evidence="14" key="2">
    <citation type="submission" date="2025-08" db="UniProtKB">
        <authorList>
            <consortium name="Ensembl"/>
        </authorList>
    </citation>
    <scope>IDENTIFICATION</scope>
</reference>
<dbReference type="OrthoDB" id="8724017at2759"/>
<keyword evidence="4 12" id="KW-0716">Sensory transduction</keyword>
<evidence type="ECO:0000256" key="11">
    <source>
        <dbReference type="RuleBase" id="RU004423"/>
    </source>
</evidence>